<sequence length="179" mass="18956">MSYNPDSVSNQGPFHARPKHSEPLEKGGHAIGSKHSPYDSIPTFSAQTMPAGTAPTESTYLPNPDLNNRRMYVSASDTLPGTDSAAVHKGLGHPGQGMTSSELHHDGQHGRKRQGLGTVGLNTGAAAQKMVDPHDPVFGEQRALDKDVRTGGTGAGGDLAEDRMPESAERVAALNHFKR</sequence>
<feature type="compositionally biased region" description="Polar residues" evidence="1">
    <location>
        <begin position="42"/>
        <end position="61"/>
    </location>
</feature>
<feature type="region of interest" description="Disordered" evidence="1">
    <location>
        <begin position="1"/>
        <end position="114"/>
    </location>
</feature>
<dbReference type="OrthoDB" id="3260716at2759"/>
<dbReference type="EMBL" id="MU006566">
    <property type="protein sequence ID" value="KAF2749531.1"/>
    <property type="molecule type" value="Genomic_DNA"/>
</dbReference>
<evidence type="ECO:0000256" key="1">
    <source>
        <dbReference type="SAM" id="MobiDB-lite"/>
    </source>
</evidence>
<feature type="compositionally biased region" description="Basic and acidic residues" evidence="1">
    <location>
        <begin position="140"/>
        <end position="149"/>
    </location>
</feature>
<gene>
    <name evidence="2" type="ORF">M011DRAFT_484944</name>
</gene>
<reference evidence="2" key="1">
    <citation type="journal article" date="2020" name="Stud. Mycol.">
        <title>101 Dothideomycetes genomes: a test case for predicting lifestyles and emergence of pathogens.</title>
        <authorList>
            <person name="Haridas S."/>
            <person name="Albert R."/>
            <person name="Binder M."/>
            <person name="Bloem J."/>
            <person name="Labutti K."/>
            <person name="Salamov A."/>
            <person name="Andreopoulos B."/>
            <person name="Baker S."/>
            <person name="Barry K."/>
            <person name="Bills G."/>
            <person name="Bluhm B."/>
            <person name="Cannon C."/>
            <person name="Castanera R."/>
            <person name="Culley D."/>
            <person name="Daum C."/>
            <person name="Ezra D."/>
            <person name="Gonzalez J."/>
            <person name="Henrissat B."/>
            <person name="Kuo A."/>
            <person name="Liang C."/>
            <person name="Lipzen A."/>
            <person name="Lutzoni F."/>
            <person name="Magnuson J."/>
            <person name="Mondo S."/>
            <person name="Nolan M."/>
            <person name="Ohm R."/>
            <person name="Pangilinan J."/>
            <person name="Park H.-J."/>
            <person name="Ramirez L."/>
            <person name="Alfaro M."/>
            <person name="Sun H."/>
            <person name="Tritt A."/>
            <person name="Yoshinaga Y."/>
            <person name="Zwiers L.-H."/>
            <person name="Turgeon B."/>
            <person name="Goodwin S."/>
            <person name="Spatafora J."/>
            <person name="Crous P."/>
            <person name="Grigoriev I."/>
        </authorList>
    </citation>
    <scope>NUCLEOTIDE SEQUENCE</scope>
    <source>
        <strain evidence="2">CBS 119925</strain>
    </source>
</reference>
<proteinExistence type="predicted"/>
<evidence type="ECO:0000313" key="2">
    <source>
        <dbReference type="EMBL" id="KAF2749531.1"/>
    </source>
</evidence>
<keyword evidence="3" id="KW-1185">Reference proteome</keyword>
<feature type="region of interest" description="Disordered" evidence="1">
    <location>
        <begin position="140"/>
        <end position="166"/>
    </location>
</feature>
<feature type="compositionally biased region" description="Polar residues" evidence="1">
    <location>
        <begin position="1"/>
        <end position="12"/>
    </location>
</feature>
<accession>A0A6A6VK10</accession>
<protein>
    <submittedName>
        <fullName evidence="2">Uncharacterized protein</fullName>
    </submittedName>
</protein>
<feature type="compositionally biased region" description="Basic and acidic residues" evidence="1">
    <location>
        <begin position="19"/>
        <end position="28"/>
    </location>
</feature>
<name>A0A6A6VK10_9PLEO</name>
<organism evidence="2 3">
    <name type="scientific">Sporormia fimetaria CBS 119925</name>
    <dbReference type="NCBI Taxonomy" id="1340428"/>
    <lineage>
        <taxon>Eukaryota</taxon>
        <taxon>Fungi</taxon>
        <taxon>Dikarya</taxon>
        <taxon>Ascomycota</taxon>
        <taxon>Pezizomycotina</taxon>
        <taxon>Dothideomycetes</taxon>
        <taxon>Pleosporomycetidae</taxon>
        <taxon>Pleosporales</taxon>
        <taxon>Sporormiaceae</taxon>
        <taxon>Sporormia</taxon>
    </lineage>
</organism>
<dbReference type="AlphaFoldDB" id="A0A6A6VK10"/>
<dbReference type="Proteomes" id="UP000799440">
    <property type="component" value="Unassembled WGS sequence"/>
</dbReference>
<evidence type="ECO:0000313" key="3">
    <source>
        <dbReference type="Proteomes" id="UP000799440"/>
    </source>
</evidence>